<organism evidence="3 4">
    <name type="scientific">Helcococcus kunzii ATCC 51366</name>
    <dbReference type="NCBI Taxonomy" id="883114"/>
    <lineage>
        <taxon>Bacteria</taxon>
        <taxon>Bacillati</taxon>
        <taxon>Bacillota</taxon>
        <taxon>Tissierellia</taxon>
        <taxon>Tissierellales</taxon>
        <taxon>Peptoniphilaceae</taxon>
        <taxon>Helcococcus</taxon>
    </lineage>
</organism>
<dbReference type="Gene3D" id="2.60.120.10">
    <property type="entry name" value="Jelly Rolls"/>
    <property type="match status" value="1"/>
</dbReference>
<dbReference type="Proteomes" id="UP000004191">
    <property type="component" value="Unassembled WGS sequence"/>
</dbReference>
<dbReference type="PATRIC" id="fig|883114.3.peg.1672"/>
<name>H3NQR4_9FIRM</name>
<evidence type="ECO:0000256" key="1">
    <source>
        <dbReference type="ARBA" id="ARBA00022723"/>
    </source>
</evidence>
<dbReference type="GO" id="GO:0046872">
    <property type="term" value="F:metal ion binding"/>
    <property type="evidence" value="ECO:0007669"/>
    <property type="project" value="UniProtKB-KW"/>
</dbReference>
<evidence type="ECO:0008006" key="5">
    <source>
        <dbReference type="Google" id="ProtNLM"/>
    </source>
</evidence>
<keyword evidence="1" id="KW-0479">Metal-binding</keyword>
<dbReference type="HOGENOM" id="CLU_466831_0_0_9"/>
<evidence type="ECO:0000313" key="3">
    <source>
        <dbReference type="EMBL" id="EHR32061.1"/>
    </source>
</evidence>
<dbReference type="InterPro" id="IPR014710">
    <property type="entry name" value="RmlC-like_jellyroll"/>
</dbReference>
<dbReference type="EMBL" id="AGEI01000031">
    <property type="protein sequence ID" value="EHR32061.1"/>
    <property type="molecule type" value="Genomic_DNA"/>
</dbReference>
<proteinExistence type="predicted"/>
<dbReference type="InterPro" id="IPR051804">
    <property type="entry name" value="Carb_Metab_Reg_Kinase/Isom"/>
</dbReference>
<reference evidence="3 4" key="1">
    <citation type="submission" date="2012-01" db="EMBL/GenBank/DDBJ databases">
        <title>The Genome Sequence of Helcococcus kunzii ATCC 51366.</title>
        <authorList>
            <consortium name="The Broad Institute Genome Sequencing Platform"/>
            <person name="Earl A."/>
            <person name="Ward D."/>
            <person name="Feldgarden M."/>
            <person name="Gevers D."/>
            <person name="Huys G."/>
            <person name="Young S.K."/>
            <person name="Zeng Q."/>
            <person name="Gargeya S."/>
            <person name="Fitzgerald M."/>
            <person name="Haas B."/>
            <person name="Abouelleil A."/>
            <person name="Alvarado L."/>
            <person name="Arachchi H.M."/>
            <person name="Berlin A."/>
            <person name="Chapman S.B."/>
            <person name="Gearin G."/>
            <person name="Goldberg J."/>
            <person name="Griggs A."/>
            <person name="Gujja S."/>
            <person name="Hansen M."/>
            <person name="Heiman D."/>
            <person name="Howarth C."/>
            <person name="Larimer J."/>
            <person name="Lui A."/>
            <person name="MacDonald P.J.P."/>
            <person name="McCowen C."/>
            <person name="Montmayeur A."/>
            <person name="Murphy C."/>
            <person name="Neiman D."/>
            <person name="Pearson M."/>
            <person name="Priest M."/>
            <person name="Roberts A."/>
            <person name="Saif S."/>
            <person name="Shea T."/>
            <person name="Sisk P."/>
            <person name="Stolte C."/>
            <person name="Sykes S."/>
            <person name="Wortman J."/>
            <person name="Nusbaum C."/>
            <person name="Birren B."/>
        </authorList>
    </citation>
    <scope>NUCLEOTIDE SEQUENCE [LARGE SCALE GENOMIC DNA]</scope>
    <source>
        <strain evidence="3 4">ATCC 51366</strain>
    </source>
</reference>
<evidence type="ECO:0000256" key="2">
    <source>
        <dbReference type="ARBA" id="ARBA00022833"/>
    </source>
</evidence>
<keyword evidence="2" id="KW-0862">Zinc</keyword>
<comment type="caution">
    <text evidence="3">The sequence shown here is derived from an EMBL/GenBank/DDBJ whole genome shotgun (WGS) entry which is preliminary data.</text>
</comment>
<dbReference type="GeneID" id="96999611"/>
<dbReference type="OrthoDB" id="9808275at2"/>
<dbReference type="InterPro" id="IPR011051">
    <property type="entry name" value="RmlC_Cupin_sf"/>
</dbReference>
<dbReference type="eggNOG" id="COG1482">
    <property type="taxonomic scope" value="Bacteria"/>
</dbReference>
<dbReference type="PANTHER" id="PTHR42742:SF3">
    <property type="entry name" value="FRUCTOKINASE"/>
    <property type="match status" value="1"/>
</dbReference>
<dbReference type="AlphaFoldDB" id="H3NQR4"/>
<dbReference type="STRING" id="883114.HMPREF9709_01675"/>
<dbReference type="RefSeq" id="WP_005399190.1">
    <property type="nucleotide sequence ID" value="NZ_JH601088.1"/>
</dbReference>
<gene>
    <name evidence="3" type="ORF">HMPREF9709_01675</name>
</gene>
<evidence type="ECO:0000313" key="4">
    <source>
        <dbReference type="Proteomes" id="UP000004191"/>
    </source>
</evidence>
<sequence length="563" mass="65922">MYRQRPFLKIKSDIEILCGYKQIFSFINSTINDLEFIAFETYPGINKQIWIKELEENFPHWNIVNTDEFFIDTKEINNIINLDLTDDPQFGRISRSSFSDFVDNEKIKSYEYKRKTIFIGILAGLLFKSDLKFYVDITRQNIQKNYINGLNNWKVTKEMNSNQKLKRAYFFEWPAADQIKINNLNKFDYYISDDVGRESKMISLNDLKTILEEFVNTPFRLVPFFAPGVWGGQYLKNKFELQYNEVNLAWIFDGVLEENSILAKKEEHEIEIPGNNLLFMFPVELLGEKVFGRYGADFPIRFNLLDTFKGQNLSLQVHPTLDYAYRSFGLKYTQNESYYVFHADEDSSVYLGMKNGITKDQLFIALEEAKESNVFDDKKYINKFKVKKHDHILIPAGTIHSSGANTVVLEISATQNRFTFKLWDWNRLDLNGKPRPISLKHGKNVINEKVDYDFAKEELINDFKIINNGKYVLEEKTGLHKLEDIETRRITIAKEYKQVTYDSVNVLNLVEGDSAIISSLNGEFDDYLIYYGETVIIPENIKEYVLKPGEDEERVIFIKAFIK</sequence>
<accession>H3NQR4</accession>
<protein>
    <recommendedName>
        <fullName evidence="5">Mannose-6-phosphate isomerase</fullName>
    </recommendedName>
</protein>
<dbReference type="PANTHER" id="PTHR42742">
    <property type="entry name" value="TRANSCRIPTIONAL REPRESSOR MPRA"/>
    <property type="match status" value="1"/>
</dbReference>
<dbReference type="CDD" id="cd07010">
    <property type="entry name" value="cupin_PMI_type_I_N_bac"/>
    <property type="match status" value="1"/>
</dbReference>
<keyword evidence="4" id="KW-1185">Reference proteome</keyword>
<dbReference type="SUPFAM" id="SSF51182">
    <property type="entry name" value="RmlC-like cupins"/>
    <property type="match status" value="1"/>
</dbReference>